<reference evidence="2" key="2">
    <citation type="submission" date="2019-11" db="EMBL/GenBank/DDBJ databases">
        <authorList>
            <person name="Feng L."/>
        </authorList>
    </citation>
    <scope>NUCLEOTIDE SEQUENCE</scope>
    <source>
        <strain evidence="2">BfaecisLFYP10</strain>
    </source>
</reference>
<dbReference type="AlphaFoldDB" id="A0A174HAE7"/>
<dbReference type="EMBL" id="CZAE01000003">
    <property type="protein sequence ID" value="CUO70100.1"/>
    <property type="molecule type" value="Genomic_DNA"/>
</dbReference>
<evidence type="ECO:0000313" key="2">
    <source>
        <dbReference type="EMBL" id="VYT46122.1"/>
    </source>
</evidence>
<evidence type="ECO:0000313" key="3">
    <source>
        <dbReference type="Proteomes" id="UP000095606"/>
    </source>
</evidence>
<gene>
    <name evidence="2" type="ORF">BFLFYP10_03542</name>
    <name evidence="1" type="ORF">ERS852461_00877</name>
</gene>
<organism evidence="1 3">
    <name type="scientific">Bacteroides faecis</name>
    <dbReference type="NCBI Taxonomy" id="674529"/>
    <lineage>
        <taxon>Bacteria</taxon>
        <taxon>Pseudomonadati</taxon>
        <taxon>Bacteroidota</taxon>
        <taxon>Bacteroidia</taxon>
        <taxon>Bacteroidales</taxon>
        <taxon>Bacteroidaceae</taxon>
        <taxon>Bacteroides</taxon>
    </lineage>
</organism>
<dbReference type="EMBL" id="CACRSZ010000078">
    <property type="protein sequence ID" value="VYT46122.1"/>
    <property type="molecule type" value="Genomic_DNA"/>
</dbReference>
<dbReference type="Proteomes" id="UP000095606">
    <property type="component" value="Unassembled WGS sequence"/>
</dbReference>
<accession>A0A6N2WWE0</accession>
<proteinExistence type="predicted"/>
<protein>
    <submittedName>
        <fullName evidence="1">Uncharacterized protein</fullName>
    </submittedName>
</protein>
<name>A0A174HAE7_9BACE</name>
<evidence type="ECO:0000313" key="1">
    <source>
        <dbReference type="EMBL" id="CUO70100.1"/>
    </source>
</evidence>
<accession>A0A174HAE7</accession>
<sequence>MAGYRMKKKYNFLNYPLDYQRIIKAYKAKSDK</sequence>
<reference evidence="1 3" key="1">
    <citation type="submission" date="2015-09" db="EMBL/GenBank/DDBJ databases">
        <authorList>
            <consortium name="Pathogen Informatics"/>
        </authorList>
    </citation>
    <scope>NUCLEOTIDE SEQUENCE [LARGE SCALE GENOMIC DNA]</scope>
    <source>
        <strain evidence="1 3">2789STDY5834846</strain>
    </source>
</reference>